<gene>
    <name evidence="1" type="ORF">SDC9_132077</name>
</gene>
<protein>
    <submittedName>
        <fullName evidence="1">Uncharacterized protein</fullName>
    </submittedName>
</protein>
<organism evidence="1">
    <name type="scientific">bioreactor metagenome</name>
    <dbReference type="NCBI Taxonomy" id="1076179"/>
    <lineage>
        <taxon>unclassified sequences</taxon>
        <taxon>metagenomes</taxon>
        <taxon>ecological metagenomes</taxon>
    </lineage>
</organism>
<accession>A0A645D655</accession>
<comment type="caution">
    <text evidence="1">The sequence shown here is derived from an EMBL/GenBank/DDBJ whole genome shotgun (WGS) entry which is preliminary data.</text>
</comment>
<proteinExistence type="predicted"/>
<name>A0A645D655_9ZZZZ</name>
<dbReference type="EMBL" id="VSSQ01033415">
    <property type="protein sequence ID" value="MPM85000.1"/>
    <property type="molecule type" value="Genomic_DNA"/>
</dbReference>
<dbReference type="AlphaFoldDB" id="A0A645D655"/>
<evidence type="ECO:0000313" key="1">
    <source>
        <dbReference type="EMBL" id="MPM85000.1"/>
    </source>
</evidence>
<reference evidence="1" key="1">
    <citation type="submission" date="2019-08" db="EMBL/GenBank/DDBJ databases">
        <authorList>
            <person name="Kucharzyk K."/>
            <person name="Murdoch R.W."/>
            <person name="Higgins S."/>
            <person name="Loffler F."/>
        </authorList>
    </citation>
    <scope>NUCLEOTIDE SEQUENCE</scope>
</reference>
<sequence>MGFSGANRIHLGNDARELAAGALHLHAGLNHILHRGDAHALAGSCDVKVR</sequence>